<protein>
    <submittedName>
        <fullName evidence="1">Uncharacterized protein</fullName>
    </submittedName>
</protein>
<sequence length="55" mass="6183">MKFDLLLRHLNYCRSINDSGILTLLLYETIIIVKAVETGVSDHEILIAKIKLNAG</sequence>
<proteinExistence type="predicted"/>
<organism evidence="1">
    <name type="scientific">bioreactor metagenome</name>
    <dbReference type="NCBI Taxonomy" id="1076179"/>
    <lineage>
        <taxon>unclassified sequences</taxon>
        <taxon>metagenomes</taxon>
        <taxon>ecological metagenomes</taxon>
    </lineage>
</organism>
<accession>A0A645EED0</accession>
<reference evidence="1" key="1">
    <citation type="submission" date="2019-08" db="EMBL/GenBank/DDBJ databases">
        <authorList>
            <person name="Kucharzyk K."/>
            <person name="Murdoch R.W."/>
            <person name="Higgins S."/>
            <person name="Loffler F."/>
        </authorList>
    </citation>
    <scope>NUCLEOTIDE SEQUENCE</scope>
</reference>
<evidence type="ECO:0000313" key="1">
    <source>
        <dbReference type="EMBL" id="MPN00405.1"/>
    </source>
</evidence>
<dbReference type="EMBL" id="VSSQ01046432">
    <property type="protein sequence ID" value="MPN00405.1"/>
    <property type="molecule type" value="Genomic_DNA"/>
</dbReference>
<gene>
    <name evidence="1" type="ORF">SDC9_147599</name>
</gene>
<comment type="caution">
    <text evidence="1">The sequence shown here is derived from an EMBL/GenBank/DDBJ whole genome shotgun (WGS) entry which is preliminary data.</text>
</comment>
<dbReference type="AlphaFoldDB" id="A0A645EED0"/>
<name>A0A645EED0_9ZZZZ</name>